<feature type="transmembrane region" description="Helical" evidence="2">
    <location>
        <begin position="193"/>
        <end position="214"/>
    </location>
</feature>
<dbReference type="AlphaFoldDB" id="A0A6L6X659"/>
<keyword evidence="2" id="KW-1133">Transmembrane helix</keyword>
<accession>A0A6L6X659</accession>
<feature type="compositionally biased region" description="Polar residues" evidence="1">
    <location>
        <begin position="102"/>
        <end position="114"/>
    </location>
</feature>
<feature type="compositionally biased region" description="Basic and acidic residues" evidence="1">
    <location>
        <begin position="115"/>
        <end position="124"/>
    </location>
</feature>
<name>A0A6L6X659_9ACTN</name>
<feature type="compositionally biased region" description="Polar residues" evidence="1">
    <location>
        <begin position="77"/>
        <end position="87"/>
    </location>
</feature>
<feature type="region of interest" description="Disordered" evidence="1">
    <location>
        <begin position="62"/>
        <end position="124"/>
    </location>
</feature>
<dbReference type="Proteomes" id="UP000483802">
    <property type="component" value="Unassembled WGS sequence"/>
</dbReference>
<sequence length="259" mass="29047">MRSSPRTTASYASPAQGVGASLGNCPHHPFGHLFKTRGVVGSFPARRRSSLRNPVPLALVFRSRSKDEKAPAAKAPVTTSESAQTRDPQAPKGRPTPKRAMAQSQRRSVMNAPTSRKEAVKRQREERRVALAKQREALASGDERYLPARDKGPVRKFARDFVDSRFNVAEFFLPMAVLILVLSMVRVPQLQNIALLLWLFVIVLIVVDSISTVFRLKKRLSERFPNESRKGAVAYALMRSLQMRRLRMPKPQAKRGARP</sequence>
<reference evidence="3 4" key="1">
    <citation type="submission" date="2019-11" db="EMBL/GenBank/DDBJ databases">
        <title>Streptomyces typhae sp. nov., a novel endophytic actinomycete isolated from the root of cattail pollen (Typha angustifolia L.).</title>
        <authorList>
            <person name="Peng C."/>
        </authorList>
    </citation>
    <scope>NUCLEOTIDE SEQUENCE [LARGE SCALE GENOMIC DNA]</scope>
    <source>
        <strain evidence="4">p1417</strain>
    </source>
</reference>
<evidence type="ECO:0000256" key="1">
    <source>
        <dbReference type="SAM" id="MobiDB-lite"/>
    </source>
</evidence>
<dbReference type="InterPro" id="IPR021403">
    <property type="entry name" value="DUF3043"/>
</dbReference>
<proteinExistence type="predicted"/>
<dbReference type="Pfam" id="PF11241">
    <property type="entry name" value="DUF3043"/>
    <property type="match status" value="1"/>
</dbReference>
<feature type="transmembrane region" description="Helical" evidence="2">
    <location>
        <begin position="166"/>
        <end position="187"/>
    </location>
</feature>
<evidence type="ECO:0000256" key="2">
    <source>
        <dbReference type="SAM" id="Phobius"/>
    </source>
</evidence>
<evidence type="ECO:0000313" key="4">
    <source>
        <dbReference type="Proteomes" id="UP000483802"/>
    </source>
</evidence>
<comment type="caution">
    <text evidence="3">The sequence shown here is derived from an EMBL/GenBank/DDBJ whole genome shotgun (WGS) entry which is preliminary data.</text>
</comment>
<evidence type="ECO:0000313" key="3">
    <source>
        <dbReference type="EMBL" id="MVO89120.1"/>
    </source>
</evidence>
<protein>
    <submittedName>
        <fullName evidence="3">DUF3043 domain-containing protein</fullName>
    </submittedName>
</protein>
<keyword evidence="4" id="KW-1185">Reference proteome</keyword>
<keyword evidence="2" id="KW-0812">Transmembrane</keyword>
<organism evidence="3 4">
    <name type="scientific">Streptomyces typhae</name>
    <dbReference type="NCBI Taxonomy" id="2681492"/>
    <lineage>
        <taxon>Bacteria</taxon>
        <taxon>Bacillati</taxon>
        <taxon>Actinomycetota</taxon>
        <taxon>Actinomycetes</taxon>
        <taxon>Kitasatosporales</taxon>
        <taxon>Streptomycetaceae</taxon>
        <taxon>Streptomyces</taxon>
    </lineage>
</organism>
<gene>
    <name evidence="3" type="ORF">GPA10_31295</name>
</gene>
<dbReference type="EMBL" id="WPNZ01000021">
    <property type="protein sequence ID" value="MVO89120.1"/>
    <property type="molecule type" value="Genomic_DNA"/>
</dbReference>
<keyword evidence="2" id="KW-0472">Membrane</keyword>